<name>C0GFW3_DETAL</name>
<sequence length="79" mass="8631">MVNRLDITGEVCPVTFIKVKLKLEDMASGEQLEVLLDDGTPIKNVPKTLKGDGHAVLSKEKQPDGSYLLLVEKDGAKPR</sequence>
<reference evidence="3 4" key="1">
    <citation type="submission" date="2009-02" db="EMBL/GenBank/DDBJ databases">
        <title>Sequencing of the draft genome and assembly of Dethiobacter alkaliphilus AHT 1.</title>
        <authorList>
            <consortium name="US DOE Joint Genome Institute (JGI-PGF)"/>
            <person name="Lucas S."/>
            <person name="Copeland A."/>
            <person name="Lapidus A."/>
            <person name="Glavina del Rio T."/>
            <person name="Dalin E."/>
            <person name="Tice H."/>
            <person name="Bruce D."/>
            <person name="Goodwin L."/>
            <person name="Pitluck S."/>
            <person name="Larimer F."/>
            <person name="Land M.L."/>
            <person name="Hauser L."/>
            <person name="Muyzer G."/>
        </authorList>
    </citation>
    <scope>NUCLEOTIDE SEQUENCE [LARGE SCALE GENOMIC DNA]</scope>
    <source>
        <strain evidence="3 4">AHT 1</strain>
    </source>
</reference>
<dbReference type="CDD" id="cd00291">
    <property type="entry name" value="SirA_YedF_YeeD"/>
    <property type="match status" value="1"/>
</dbReference>
<comment type="caution">
    <text evidence="3">The sequence shown here is derived from an EMBL/GenBank/DDBJ whole genome shotgun (WGS) entry which is preliminary data.</text>
</comment>
<dbReference type="eggNOG" id="COG0425">
    <property type="taxonomic scope" value="Bacteria"/>
</dbReference>
<feature type="domain" description="UPF0033" evidence="2">
    <location>
        <begin position="5"/>
        <end position="29"/>
    </location>
</feature>
<evidence type="ECO:0000259" key="2">
    <source>
        <dbReference type="PROSITE" id="PS01148"/>
    </source>
</evidence>
<protein>
    <submittedName>
        <fullName evidence="3">SirA family protein</fullName>
    </submittedName>
</protein>
<dbReference type="InterPro" id="IPR001455">
    <property type="entry name" value="TusA-like"/>
</dbReference>
<organism evidence="3 4">
    <name type="scientific">Dethiobacter alkaliphilus AHT 1</name>
    <dbReference type="NCBI Taxonomy" id="555088"/>
    <lineage>
        <taxon>Bacteria</taxon>
        <taxon>Bacillati</taxon>
        <taxon>Bacillota</taxon>
        <taxon>Dethiobacteria</taxon>
        <taxon>Dethiobacterales</taxon>
        <taxon>Dethiobacteraceae</taxon>
        <taxon>Dethiobacter</taxon>
    </lineage>
</organism>
<dbReference type="Gene3D" id="3.30.110.40">
    <property type="entry name" value="TusA-like domain"/>
    <property type="match status" value="1"/>
</dbReference>
<keyword evidence="4" id="KW-1185">Reference proteome</keyword>
<dbReference type="EMBL" id="ACJM01000006">
    <property type="protein sequence ID" value="EEG77652.1"/>
    <property type="molecule type" value="Genomic_DNA"/>
</dbReference>
<dbReference type="PROSITE" id="PS01148">
    <property type="entry name" value="UPF0033"/>
    <property type="match status" value="1"/>
</dbReference>
<evidence type="ECO:0000313" key="4">
    <source>
        <dbReference type="Proteomes" id="UP000006443"/>
    </source>
</evidence>
<dbReference type="PANTHER" id="PTHR33279:SF19">
    <property type="entry name" value="SSL1707 PROTEIN"/>
    <property type="match status" value="1"/>
</dbReference>
<evidence type="ECO:0000313" key="3">
    <source>
        <dbReference type="EMBL" id="EEG77652.1"/>
    </source>
</evidence>
<accession>C0GFW3</accession>
<gene>
    <name evidence="3" type="ORF">DealDRAFT_1372</name>
</gene>
<dbReference type="AlphaFoldDB" id="C0GFW3"/>
<dbReference type="SUPFAM" id="SSF64307">
    <property type="entry name" value="SirA-like"/>
    <property type="match status" value="1"/>
</dbReference>
<dbReference type="InterPro" id="IPR036868">
    <property type="entry name" value="TusA-like_sf"/>
</dbReference>
<dbReference type="STRING" id="555088.DealDRAFT_1372"/>
<dbReference type="Proteomes" id="UP000006443">
    <property type="component" value="Unassembled WGS sequence"/>
</dbReference>
<dbReference type="RefSeq" id="WP_008516071.1">
    <property type="nucleotide sequence ID" value="NZ_ACJM01000006.1"/>
</dbReference>
<proteinExistence type="inferred from homology"/>
<dbReference type="PANTHER" id="PTHR33279">
    <property type="entry name" value="SULFUR CARRIER PROTEIN YEDF-RELATED"/>
    <property type="match status" value="1"/>
</dbReference>
<dbReference type="Pfam" id="PF01206">
    <property type="entry name" value="TusA"/>
    <property type="match status" value="1"/>
</dbReference>
<comment type="similarity">
    <text evidence="1">Belongs to the sulfur carrier protein TusA family.</text>
</comment>
<evidence type="ECO:0000256" key="1">
    <source>
        <dbReference type="ARBA" id="ARBA00008984"/>
    </source>
</evidence>